<comment type="subcellular location">
    <subcellularLocation>
        <location evidence="1">Membrane</location>
        <topology evidence="1">Multi-pass membrane protein</topology>
    </subcellularLocation>
</comment>
<protein>
    <submittedName>
        <fullName evidence="7">RDD family protein</fullName>
    </submittedName>
</protein>
<feature type="domain" description="RDD" evidence="6">
    <location>
        <begin position="18"/>
        <end position="134"/>
    </location>
</feature>
<name>A0A0H5DEY0_9RHOB</name>
<dbReference type="Proteomes" id="UP000043764">
    <property type="component" value="Unassembled WGS sequence"/>
</dbReference>
<organism evidence="7 8">
    <name type="scientific">Phaeobacter italicus</name>
    <dbReference type="NCBI Taxonomy" id="481446"/>
    <lineage>
        <taxon>Bacteria</taxon>
        <taxon>Pseudomonadati</taxon>
        <taxon>Pseudomonadota</taxon>
        <taxon>Alphaproteobacteria</taxon>
        <taxon>Rhodobacterales</taxon>
        <taxon>Roseobacteraceae</taxon>
        <taxon>Phaeobacter</taxon>
    </lineage>
</organism>
<evidence type="ECO:0000313" key="7">
    <source>
        <dbReference type="EMBL" id="CRL10040.1"/>
    </source>
</evidence>
<proteinExistence type="predicted"/>
<dbReference type="InterPro" id="IPR010432">
    <property type="entry name" value="RDD"/>
</dbReference>
<evidence type="ECO:0000256" key="2">
    <source>
        <dbReference type="ARBA" id="ARBA00022692"/>
    </source>
</evidence>
<accession>A0A0H5DEY0</accession>
<reference evidence="8" key="1">
    <citation type="submission" date="2015-05" db="EMBL/GenBank/DDBJ databases">
        <authorList>
            <person name="Rodrigo-Torres Lidia"/>
            <person name="Arahal R.David."/>
        </authorList>
    </citation>
    <scope>NUCLEOTIDE SEQUENCE [LARGE SCALE GENOMIC DNA]</scope>
    <source>
        <strain evidence="8">CECT 7321</strain>
    </source>
</reference>
<feature type="transmembrane region" description="Helical" evidence="5">
    <location>
        <begin position="22"/>
        <end position="47"/>
    </location>
</feature>
<gene>
    <name evidence="7" type="ORF">NIT7321_00882</name>
</gene>
<dbReference type="GO" id="GO:0016020">
    <property type="term" value="C:membrane"/>
    <property type="evidence" value="ECO:0007669"/>
    <property type="project" value="UniProtKB-SubCell"/>
</dbReference>
<feature type="transmembrane region" description="Helical" evidence="5">
    <location>
        <begin position="95"/>
        <end position="121"/>
    </location>
</feature>
<evidence type="ECO:0000256" key="1">
    <source>
        <dbReference type="ARBA" id="ARBA00004141"/>
    </source>
</evidence>
<evidence type="ECO:0000256" key="4">
    <source>
        <dbReference type="ARBA" id="ARBA00023136"/>
    </source>
</evidence>
<dbReference type="STRING" id="481446.NIT7645_03221"/>
<keyword evidence="3 5" id="KW-1133">Transmembrane helix</keyword>
<evidence type="ECO:0000313" key="8">
    <source>
        <dbReference type="Proteomes" id="UP000043764"/>
    </source>
</evidence>
<dbReference type="RefSeq" id="WP_050672725.1">
    <property type="nucleotide sequence ID" value="NZ_CVRL01000011.1"/>
</dbReference>
<keyword evidence="8" id="KW-1185">Reference proteome</keyword>
<keyword evidence="2 5" id="KW-0812">Transmembrane</keyword>
<dbReference type="EMBL" id="CVRL01000011">
    <property type="protein sequence ID" value="CRL10040.1"/>
    <property type="molecule type" value="Genomic_DNA"/>
</dbReference>
<evidence type="ECO:0000256" key="3">
    <source>
        <dbReference type="ARBA" id="ARBA00022989"/>
    </source>
</evidence>
<sequence length="146" mass="16011">MSALPDPDYQAEFYQSVASKRLLAWVVDSVFIFILASLAVVLTAFTGLFIWPLLYLVIGFVYRVATISNGSATWGMRFAGIELRDQRGRRLDGSLALLHTAGYSISVAIPVLQVISVLMMLTSSRGQGLTDALLGTVMLNRRGIRL</sequence>
<dbReference type="AlphaFoldDB" id="A0A0H5DEY0"/>
<evidence type="ECO:0000256" key="5">
    <source>
        <dbReference type="SAM" id="Phobius"/>
    </source>
</evidence>
<evidence type="ECO:0000259" key="6">
    <source>
        <dbReference type="Pfam" id="PF06271"/>
    </source>
</evidence>
<feature type="transmembrane region" description="Helical" evidence="5">
    <location>
        <begin position="53"/>
        <end position="74"/>
    </location>
</feature>
<keyword evidence="4 5" id="KW-0472">Membrane</keyword>
<dbReference type="Pfam" id="PF06271">
    <property type="entry name" value="RDD"/>
    <property type="match status" value="1"/>
</dbReference>